<reference evidence="2" key="1">
    <citation type="submission" date="2019-02" db="EMBL/GenBank/DDBJ databases">
        <title>Isolation and identification of novel species under the genus Muribaculum.</title>
        <authorList>
            <person name="Miyake S."/>
            <person name="Ding Y."/>
            <person name="Low A."/>
            <person name="Soh M."/>
            <person name="Seedorf H."/>
        </authorList>
    </citation>
    <scope>NUCLEOTIDE SEQUENCE [LARGE SCALE GENOMIC DNA]</scope>
    <source>
        <strain evidence="2">H5</strain>
    </source>
</reference>
<accession>A0A4V1D3D4</accession>
<evidence type="ECO:0000313" key="1">
    <source>
        <dbReference type="EMBL" id="QCD42618.1"/>
    </source>
</evidence>
<dbReference type="RefSeq" id="WP_136415768.1">
    <property type="nucleotide sequence ID" value="NZ_CAXHQF010000120.1"/>
</dbReference>
<name>A0A4V1D3D4_9BACT</name>
<sequence length="95" mass="10837">MESISLAYLDKYGPLKSGYVILRGSTGIKYKNRALYVPNYGWVPCSIKLKNNFTCDPKKLMLVIEEPDDDENHTTSKIWITLNNIVRTLGTNLLK</sequence>
<dbReference type="Proteomes" id="UP000297149">
    <property type="component" value="Chromosome"/>
</dbReference>
<dbReference type="AlphaFoldDB" id="A0A4V1D3D4"/>
<gene>
    <name evidence="1" type="ORF">E7747_10200</name>
</gene>
<organism evidence="1 2">
    <name type="scientific">Duncaniella dubosii</name>
    <dbReference type="NCBI Taxonomy" id="2518971"/>
    <lineage>
        <taxon>Bacteria</taxon>
        <taxon>Pseudomonadati</taxon>
        <taxon>Bacteroidota</taxon>
        <taxon>Bacteroidia</taxon>
        <taxon>Bacteroidales</taxon>
        <taxon>Muribaculaceae</taxon>
        <taxon>Duncaniella</taxon>
    </lineage>
</organism>
<keyword evidence="2" id="KW-1185">Reference proteome</keyword>
<evidence type="ECO:0000313" key="2">
    <source>
        <dbReference type="Proteomes" id="UP000297149"/>
    </source>
</evidence>
<dbReference type="EMBL" id="CP039396">
    <property type="protein sequence ID" value="QCD42618.1"/>
    <property type="molecule type" value="Genomic_DNA"/>
</dbReference>
<dbReference type="KEGG" id="ddb:E7747_10200"/>
<proteinExistence type="predicted"/>
<protein>
    <submittedName>
        <fullName evidence="1">Uncharacterized protein</fullName>
    </submittedName>
</protein>